<proteinExistence type="predicted"/>
<dbReference type="InterPro" id="IPR013094">
    <property type="entry name" value="AB_hydrolase_3"/>
</dbReference>
<dbReference type="Pfam" id="PF07859">
    <property type="entry name" value="Abhydrolase_3"/>
    <property type="match status" value="1"/>
</dbReference>
<dbReference type="SUPFAM" id="SSF53474">
    <property type="entry name" value="alpha/beta-Hydrolases"/>
    <property type="match status" value="1"/>
</dbReference>
<reference evidence="3" key="1">
    <citation type="submission" date="2021-01" db="EMBL/GenBank/DDBJ databases">
        <authorList>
            <consortium name="Aspergillus chevalieri M1 genome sequencing consortium"/>
            <person name="Kazuki M."/>
            <person name="Futagami T."/>
        </authorList>
    </citation>
    <scope>NUCLEOTIDE SEQUENCE</scope>
    <source>
        <strain evidence="3">M1</strain>
    </source>
</reference>
<sequence length="319" mass="35747">MPLSPGIQDFTRNLGSNWGPSVNATCEQFFDSCHASLAQDPGPSIACEKNVKYGTHERHRLDIYWPPTTITEQPKRPVVVYFHGGGFKIGDNMITPHLHANIGRFFAANGMVGILGTYRLLPEARFPDGIEDIATTLAWIQTHVHRYTGDRDAVFLLGHSAGGGHLAMALFSGRLQPYLTLQSHLERGTGPRGVLLMSAALAYDLTQEPRRTDMEEYYGTLDHEEIQVRSALGMFRNLPTVRRGETSLPEVFVTVAEWDFEECVRGNLKFLEAYAMRTKRLPRFEVLPGHNHVSFCLSIGLPGDEVGPRIVEWVRQCLE</sequence>
<evidence type="ECO:0000313" key="3">
    <source>
        <dbReference type="EMBL" id="BCR88856.1"/>
    </source>
</evidence>
<dbReference type="GO" id="GO:0016787">
    <property type="term" value="F:hydrolase activity"/>
    <property type="evidence" value="ECO:0007669"/>
    <property type="project" value="UniProtKB-KW"/>
</dbReference>
<dbReference type="Proteomes" id="UP000637239">
    <property type="component" value="Chromosome 5"/>
</dbReference>
<evidence type="ECO:0000313" key="4">
    <source>
        <dbReference type="Proteomes" id="UP000637239"/>
    </source>
</evidence>
<dbReference type="InterPro" id="IPR050300">
    <property type="entry name" value="GDXG_lipolytic_enzyme"/>
</dbReference>
<dbReference type="PANTHER" id="PTHR48081">
    <property type="entry name" value="AB HYDROLASE SUPERFAMILY PROTEIN C4A8.06C"/>
    <property type="match status" value="1"/>
</dbReference>
<dbReference type="RefSeq" id="XP_043137378.1">
    <property type="nucleotide sequence ID" value="XM_043279727.1"/>
</dbReference>
<evidence type="ECO:0000256" key="1">
    <source>
        <dbReference type="ARBA" id="ARBA00022801"/>
    </source>
</evidence>
<keyword evidence="4" id="KW-1185">Reference proteome</keyword>
<protein>
    <recommendedName>
        <fullName evidence="2">Alpha/beta hydrolase fold-3 domain-containing protein</fullName>
    </recommendedName>
</protein>
<keyword evidence="1" id="KW-0378">Hydrolase</keyword>
<dbReference type="EMBL" id="AP024420">
    <property type="protein sequence ID" value="BCR88856.1"/>
    <property type="molecule type" value="Genomic_DNA"/>
</dbReference>
<name>A0A7R7VQC8_ASPCH</name>
<feature type="domain" description="Alpha/beta hydrolase fold-3" evidence="2">
    <location>
        <begin position="79"/>
        <end position="260"/>
    </location>
</feature>
<dbReference type="InterPro" id="IPR029058">
    <property type="entry name" value="AB_hydrolase_fold"/>
</dbReference>
<dbReference type="Gene3D" id="3.40.50.1820">
    <property type="entry name" value="alpha/beta hydrolase"/>
    <property type="match status" value="1"/>
</dbReference>
<gene>
    <name evidence="3" type="ORF">ACHE_50054A</name>
</gene>
<accession>A0A7R7VQC8</accession>
<dbReference type="AlphaFoldDB" id="A0A7R7VQC8"/>
<dbReference type="KEGG" id="ache:ACHE_50054A"/>
<evidence type="ECO:0000259" key="2">
    <source>
        <dbReference type="Pfam" id="PF07859"/>
    </source>
</evidence>
<organism evidence="3 4">
    <name type="scientific">Aspergillus chevalieri</name>
    <name type="common">Eurotium chevalieri</name>
    <dbReference type="NCBI Taxonomy" id="182096"/>
    <lineage>
        <taxon>Eukaryota</taxon>
        <taxon>Fungi</taxon>
        <taxon>Dikarya</taxon>
        <taxon>Ascomycota</taxon>
        <taxon>Pezizomycotina</taxon>
        <taxon>Eurotiomycetes</taxon>
        <taxon>Eurotiomycetidae</taxon>
        <taxon>Eurotiales</taxon>
        <taxon>Aspergillaceae</taxon>
        <taxon>Aspergillus</taxon>
        <taxon>Aspergillus subgen. Aspergillus</taxon>
    </lineage>
</organism>
<dbReference type="GeneID" id="66983214"/>
<reference evidence="3" key="2">
    <citation type="submission" date="2021-02" db="EMBL/GenBank/DDBJ databases">
        <title>Aspergillus chevalieri M1 genome sequence.</title>
        <authorList>
            <person name="Kadooka C."/>
            <person name="Mori K."/>
            <person name="Futagami T."/>
        </authorList>
    </citation>
    <scope>NUCLEOTIDE SEQUENCE</scope>
    <source>
        <strain evidence="3">M1</strain>
    </source>
</reference>